<accession>A0AAD6CN02</accession>
<evidence type="ECO:0000313" key="3">
    <source>
        <dbReference type="EMBL" id="KAJ5531878.1"/>
    </source>
</evidence>
<evidence type="ECO:0000256" key="2">
    <source>
        <dbReference type="SAM" id="SignalP"/>
    </source>
</evidence>
<organism evidence="3 4">
    <name type="scientific">Penicillium frequentans</name>
    <dbReference type="NCBI Taxonomy" id="3151616"/>
    <lineage>
        <taxon>Eukaryota</taxon>
        <taxon>Fungi</taxon>
        <taxon>Dikarya</taxon>
        <taxon>Ascomycota</taxon>
        <taxon>Pezizomycotina</taxon>
        <taxon>Eurotiomycetes</taxon>
        <taxon>Eurotiomycetidae</taxon>
        <taxon>Eurotiales</taxon>
        <taxon>Aspergillaceae</taxon>
        <taxon>Penicillium</taxon>
    </lineage>
</organism>
<gene>
    <name evidence="3" type="ORF">N7494_008430</name>
</gene>
<comment type="caution">
    <text evidence="3">The sequence shown here is derived from an EMBL/GenBank/DDBJ whole genome shotgun (WGS) entry which is preliminary data.</text>
</comment>
<dbReference type="Proteomes" id="UP001220324">
    <property type="component" value="Unassembled WGS sequence"/>
</dbReference>
<reference evidence="3 4" key="1">
    <citation type="journal article" date="2023" name="IMA Fungus">
        <title>Comparative genomic study of the Penicillium genus elucidates a diverse pangenome and 15 lateral gene transfer events.</title>
        <authorList>
            <person name="Petersen C."/>
            <person name="Sorensen T."/>
            <person name="Nielsen M.R."/>
            <person name="Sondergaard T.E."/>
            <person name="Sorensen J.L."/>
            <person name="Fitzpatrick D.A."/>
            <person name="Frisvad J.C."/>
            <person name="Nielsen K.L."/>
        </authorList>
    </citation>
    <scope>NUCLEOTIDE SEQUENCE [LARGE SCALE GENOMIC DNA]</scope>
    <source>
        <strain evidence="3 4">IBT 35679</strain>
    </source>
</reference>
<feature type="signal peptide" evidence="2">
    <location>
        <begin position="1"/>
        <end position="21"/>
    </location>
</feature>
<protein>
    <submittedName>
        <fullName evidence="3">Uncharacterized protein</fullName>
    </submittedName>
</protein>
<proteinExistence type="predicted"/>
<evidence type="ECO:0000313" key="4">
    <source>
        <dbReference type="Proteomes" id="UP001220324"/>
    </source>
</evidence>
<dbReference type="EMBL" id="JAQIZZ010000007">
    <property type="protein sequence ID" value="KAJ5531878.1"/>
    <property type="molecule type" value="Genomic_DNA"/>
</dbReference>
<keyword evidence="4" id="KW-1185">Reference proteome</keyword>
<keyword evidence="2" id="KW-0732">Signal</keyword>
<evidence type="ECO:0000256" key="1">
    <source>
        <dbReference type="SAM" id="MobiDB-lite"/>
    </source>
</evidence>
<feature type="chain" id="PRO_5042095116" evidence="2">
    <location>
        <begin position="22"/>
        <end position="86"/>
    </location>
</feature>
<sequence length="86" mass="9313">MKSFIYILAALLPLASQMATASPVADAEGFSLEDRGNGGGGDRHDRPDNNCKVKQRYPYHKYPCDSSGIVGMSNVGDNFAPVCKYQ</sequence>
<feature type="compositionally biased region" description="Basic and acidic residues" evidence="1">
    <location>
        <begin position="32"/>
        <end position="51"/>
    </location>
</feature>
<feature type="region of interest" description="Disordered" evidence="1">
    <location>
        <begin position="29"/>
        <end position="51"/>
    </location>
</feature>
<dbReference type="AlphaFoldDB" id="A0AAD6CN02"/>
<name>A0AAD6CN02_9EURO</name>